<accession>A0ACC0CJ98</accession>
<reference evidence="1 2" key="1">
    <citation type="journal article" date="2022" name="New Phytol.">
        <title>Ecological generalism drives hyperdiversity of secondary metabolite gene clusters in xylarialean endophytes.</title>
        <authorList>
            <person name="Franco M.E.E."/>
            <person name="Wisecaver J.H."/>
            <person name="Arnold A.E."/>
            <person name="Ju Y.M."/>
            <person name="Slot J.C."/>
            <person name="Ahrendt S."/>
            <person name="Moore L.P."/>
            <person name="Eastman K.E."/>
            <person name="Scott K."/>
            <person name="Konkel Z."/>
            <person name="Mondo S.J."/>
            <person name="Kuo A."/>
            <person name="Hayes R.D."/>
            <person name="Haridas S."/>
            <person name="Andreopoulos B."/>
            <person name="Riley R."/>
            <person name="LaButti K."/>
            <person name="Pangilinan J."/>
            <person name="Lipzen A."/>
            <person name="Amirebrahimi M."/>
            <person name="Yan J."/>
            <person name="Adam C."/>
            <person name="Keymanesh K."/>
            <person name="Ng V."/>
            <person name="Louie K."/>
            <person name="Northen T."/>
            <person name="Drula E."/>
            <person name="Henrissat B."/>
            <person name="Hsieh H.M."/>
            <person name="Youens-Clark K."/>
            <person name="Lutzoni F."/>
            <person name="Miadlikowska J."/>
            <person name="Eastwood D.C."/>
            <person name="Hamelin R.C."/>
            <person name="Grigoriev I.V."/>
            <person name="U'Ren J.M."/>
        </authorList>
    </citation>
    <scope>NUCLEOTIDE SEQUENCE [LARGE SCALE GENOMIC DNA]</scope>
    <source>
        <strain evidence="1 2">ER1909</strain>
    </source>
</reference>
<dbReference type="EMBL" id="MU394441">
    <property type="protein sequence ID" value="KAI6080475.1"/>
    <property type="molecule type" value="Genomic_DNA"/>
</dbReference>
<keyword evidence="2" id="KW-1185">Reference proteome</keyword>
<organism evidence="1 2">
    <name type="scientific">Hypoxylon rubiginosum</name>
    <dbReference type="NCBI Taxonomy" id="110542"/>
    <lineage>
        <taxon>Eukaryota</taxon>
        <taxon>Fungi</taxon>
        <taxon>Dikarya</taxon>
        <taxon>Ascomycota</taxon>
        <taxon>Pezizomycotina</taxon>
        <taxon>Sordariomycetes</taxon>
        <taxon>Xylariomycetidae</taxon>
        <taxon>Xylariales</taxon>
        <taxon>Hypoxylaceae</taxon>
        <taxon>Hypoxylon</taxon>
    </lineage>
</organism>
<proteinExistence type="predicted"/>
<gene>
    <name evidence="1" type="ORF">F4821DRAFT_251461</name>
</gene>
<name>A0ACC0CJ98_9PEZI</name>
<dbReference type="Proteomes" id="UP001497680">
    <property type="component" value="Unassembled WGS sequence"/>
</dbReference>
<protein>
    <submittedName>
        <fullName evidence="1">Uncharacterized protein</fullName>
    </submittedName>
</protein>
<sequence length="298" mass="33845">MTDPSNKKDDWREVTDPEERRRIQNRVNQRKYRERHAAPKSGGHQGNQADDTGPANPNTTAYGRSSVVTFPTCRSQQRAKGKRSYQGDVVHFDQDESKRPCYEPEPVSLPWDPNLVPIPSIRSGPKRPVPISPIYPTSYPAGCPAGYSINNENWINYHSPIQQRYTPGYPAMDPPPDFSPMWEEFTTDLSLPFADSLSHPTIPNDMQIADRQVQGHAKEHTPEQVPEHASQHEPEYPLEHPLEHPPACPQTTLRGEEKKGVRFTYGGLDREGQKLHDKIQEFSREGVPFLTAVQEILQ</sequence>
<evidence type="ECO:0000313" key="1">
    <source>
        <dbReference type="EMBL" id="KAI6080475.1"/>
    </source>
</evidence>
<evidence type="ECO:0000313" key="2">
    <source>
        <dbReference type="Proteomes" id="UP001497680"/>
    </source>
</evidence>
<comment type="caution">
    <text evidence="1">The sequence shown here is derived from an EMBL/GenBank/DDBJ whole genome shotgun (WGS) entry which is preliminary data.</text>
</comment>